<dbReference type="PANTHER" id="PTHR22937:SF175">
    <property type="entry name" value="RING-TYPE E3 UBIQUITIN TRANSFERASE"/>
    <property type="match status" value="1"/>
</dbReference>
<dbReference type="Proteomes" id="UP000187609">
    <property type="component" value="Unassembled WGS sequence"/>
</dbReference>
<evidence type="ECO:0000256" key="3">
    <source>
        <dbReference type="ARBA" id="ARBA00022679"/>
    </source>
</evidence>
<dbReference type="Gramene" id="OIS97989">
    <property type="protein sequence ID" value="OIS97989"/>
    <property type="gene ID" value="A4A49_05482"/>
</dbReference>
<sequence length="267" mass="30984">MSTLQTHRSSQLPHNHTRNSSPNYYGNHQQQRGYRRNVQRRPYYQSSRQHQRLHNPSTNYPSFRVGSYPAVIDEVFAQQYWNHTSAFQPPPPHYSVSLPSVVVDSHGQYGLIWRYCPVPNYELIDDSYVTNDPRELIDISTGMLDHLIGQEANSAFDFGILYDHLFDREDDVDGHHEEQENDDAVLKYLKIRTHHSLAKDGVNPTVVADVEPETCAICQSEYKDEESIGKLQCGHEYHTDCIKQWLLRKKDCPMCRASVLPSQEQRL</sequence>
<dbReference type="Gene3D" id="3.30.40.10">
    <property type="entry name" value="Zinc/RING finger domain, C3HC4 (zinc finger)"/>
    <property type="match status" value="1"/>
</dbReference>
<comment type="catalytic activity">
    <reaction evidence="1">
        <text>S-ubiquitinyl-[E2 ubiquitin-conjugating enzyme]-L-cysteine + [acceptor protein]-L-lysine = [E2 ubiquitin-conjugating enzyme]-L-cysteine + N(6)-ubiquitinyl-[acceptor protein]-L-lysine.</text>
        <dbReference type="EC" id="2.3.2.27"/>
    </reaction>
</comment>
<dbReference type="GO" id="GO:0061630">
    <property type="term" value="F:ubiquitin protein ligase activity"/>
    <property type="evidence" value="ECO:0007669"/>
    <property type="project" value="UniProtKB-EC"/>
</dbReference>
<dbReference type="PANTHER" id="PTHR22937">
    <property type="entry name" value="E3 UBIQUITIN-PROTEIN LIGASE RNF165"/>
    <property type="match status" value="1"/>
</dbReference>
<dbReference type="AlphaFoldDB" id="A0A1J6HYR4"/>
<gene>
    <name evidence="11" type="primary">MBR1_3</name>
    <name evidence="11" type="ORF">A4A49_05482</name>
</gene>
<dbReference type="PROSITE" id="PS50089">
    <property type="entry name" value="ZF_RING_2"/>
    <property type="match status" value="1"/>
</dbReference>
<evidence type="ECO:0000256" key="9">
    <source>
        <dbReference type="SAM" id="MobiDB-lite"/>
    </source>
</evidence>
<comment type="caution">
    <text evidence="11">The sequence shown here is derived from an EMBL/GenBank/DDBJ whole genome shotgun (WGS) entry which is preliminary data.</text>
</comment>
<keyword evidence="5 8" id="KW-0863">Zinc-finger</keyword>
<evidence type="ECO:0000313" key="12">
    <source>
        <dbReference type="Proteomes" id="UP000187609"/>
    </source>
</evidence>
<evidence type="ECO:0000256" key="6">
    <source>
        <dbReference type="ARBA" id="ARBA00022786"/>
    </source>
</evidence>
<keyword evidence="12" id="KW-1185">Reference proteome</keyword>
<evidence type="ECO:0000313" key="11">
    <source>
        <dbReference type="EMBL" id="OIS97989.1"/>
    </source>
</evidence>
<accession>A0A1J6HYR4</accession>
<feature type="compositionally biased region" description="Polar residues" evidence="9">
    <location>
        <begin position="1"/>
        <end position="32"/>
    </location>
</feature>
<proteinExistence type="predicted"/>
<dbReference type="EMBL" id="MJEQ01037192">
    <property type="protein sequence ID" value="OIS97989.1"/>
    <property type="molecule type" value="Genomic_DNA"/>
</dbReference>
<name>A0A1J6HYR4_NICAT</name>
<dbReference type="GO" id="GO:0005634">
    <property type="term" value="C:nucleus"/>
    <property type="evidence" value="ECO:0007669"/>
    <property type="project" value="TreeGrafter"/>
</dbReference>
<evidence type="ECO:0000256" key="7">
    <source>
        <dbReference type="ARBA" id="ARBA00022833"/>
    </source>
</evidence>
<dbReference type="GO" id="GO:0008270">
    <property type="term" value="F:zinc ion binding"/>
    <property type="evidence" value="ECO:0007669"/>
    <property type="project" value="UniProtKB-KW"/>
</dbReference>
<evidence type="ECO:0000256" key="4">
    <source>
        <dbReference type="ARBA" id="ARBA00022723"/>
    </source>
</evidence>
<organism evidence="11 12">
    <name type="scientific">Nicotiana attenuata</name>
    <name type="common">Coyote tobacco</name>
    <dbReference type="NCBI Taxonomy" id="49451"/>
    <lineage>
        <taxon>Eukaryota</taxon>
        <taxon>Viridiplantae</taxon>
        <taxon>Streptophyta</taxon>
        <taxon>Embryophyta</taxon>
        <taxon>Tracheophyta</taxon>
        <taxon>Spermatophyta</taxon>
        <taxon>Magnoliopsida</taxon>
        <taxon>eudicotyledons</taxon>
        <taxon>Gunneridae</taxon>
        <taxon>Pentapetalae</taxon>
        <taxon>asterids</taxon>
        <taxon>lamiids</taxon>
        <taxon>Solanales</taxon>
        <taxon>Solanaceae</taxon>
        <taxon>Nicotianoideae</taxon>
        <taxon>Nicotianeae</taxon>
        <taxon>Nicotiana</taxon>
    </lineage>
</organism>
<protein>
    <recommendedName>
        <fullName evidence="2">RING-type E3 ubiquitin transferase</fullName>
        <ecNumber evidence="2">2.3.2.27</ecNumber>
    </recommendedName>
</protein>
<dbReference type="SMR" id="A0A1J6HYR4"/>
<keyword evidence="6" id="KW-0833">Ubl conjugation pathway</keyword>
<reference evidence="11" key="1">
    <citation type="submission" date="2016-11" db="EMBL/GenBank/DDBJ databases">
        <title>The genome of Nicotiana attenuata.</title>
        <authorList>
            <person name="Xu S."/>
            <person name="Brockmoeller T."/>
            <person name="Gaquerel E."/>
            <person name="Navarro A."/>
            <person name="Kuhl H."/>
            <person name="Gase K."/>
            <person name="Ling Z."/>
            <person name="Zhou W."/>
            <person name="Kreitzer C."/>
            <person name="Stanke M."/>
            <person name="Tang H."/>
            <person name="Lyons E."/>
            <person name="Pandey P."/>
            <person name="Pandey S.P."/>
            <person name="Timmermann B."/>
            <person name="Baldwin I.T."/>
        </authorList>
    </citation>
    <scope>NUCLEOTIDE SEQUENCE [LARGE SCALE GENOMIC DNA]</scope>
    <source>
        <strain evidence="11">UT</strain>
    </source>
</reference>
<feature type="domain" description="RING-type" evidence="10">
    <location>
        <begin position="215"/>
        <end position="256"/>
    </location>
</feature>
<keyword evidence="4" id="KW-0479">Metal-binding</keyword>
<keyword evidence="7" id="KW-0862">Zinc</keyword>
<feature type="region of interest" description="Disordered" evidence="9">
    <location>
        <begin position="1"/>
        <end position="36"/>
    </location>
</feature>
<dbReference type="SMART" id="SM00184">
    <property type="entry name" value="RING"/>
    <property type="match status" value="1"/>
</dbReference>
<dbReference type="InterPro" id="IPR045191">
    <property type="entry name" value="MBR1/2-like"/>
</dbReference>
<keyword evidence="3" id="KW-0808">Transferase</keyword>
<dbReference type="Pfam" id="PF13639">
    <property type="entry name" value="zf-RING_2"/>
    <property type="match status" value="1"/>
</dbReference>
<dbReference type="EC" id="2.3.2.27" evidence="2"/>
<dbReference type="SUPFAM" id="SSF57850">
    <property type="entry name" value="RING/U-box"/>
    <property type="match status" value="1"/>
</dbReference>
<dbReference type="OMA" id="YLKIRTH"/>
<evidence type="ECO:0000256" key="2">
    <source>
        <dbReference type="ARBA" id="ARBA00012483"/>
    </source>
</evidence>
<evidence type="ECO:0000256" key="8">
    <source>
        <dbReference type="PROSITE-ProRule" id="PRU00175"/>
    </source>
</evidence>
<dbReference type="InterPro" id="IPR001841">
    <property type="entry name" value="Znf_RING"/>
</dbReference>
<evidence type="ECO:0000259" key="10">
    <source>
        <dbReference type="PROSITE" id="PS50089"/>
    </source>
</evidence>
<evidence type="ECO:0000256" key="1">
    <source>
        <dbReference type="ARBA" id="ARBA00000900"/>
    </source>
</evidence>
<evidence type="ECO:0000256" key="5">
    <source>
        <dbReference type="ARBA" id="ARBA00022771"/>
    </source>
</evidence>
<dbReference type="InterPro" id="IPR013083">
    <property type="entry name" value="Znf_RING/FYVE/PHD"/>
</dbReference>